<dbReference type="InterPro" id="IPR008952">
    <property type="entry name" value="Tetraspanin_EC2_sf"/>
</dbReference>
<dbReference type="PRINTS" id="PR00259">
    <property type="entry name" value="TMFOUR"/>
</dbReference>
<evidence type="ECO:0000256" key="6">
    <source>
        <dbReference type="PIRSR" id="PIRSR002419-1"/>
    </source>
</evidence>
<feature type="transmembrane region" description="Helical" evidence="7">
    <location>
        <begin position="84"/>
        <end position="107"/>
    </location>
</feature>
<evidence type="ECO:0000256" key="2">
    <source>
        <dbReference type="ARBA" id="ARBA00006840"/>
    </source>
</evidence>
<evidence type="ECO:0000256" key="5">
    <source>
        <dbReference type="ARBA" id="ARBA00023136"/>
    </source>
</evidence>
<accession>A0ABD0TFG1</accession>
<dbReference type="CDD" id="cd03127">
    <property type="entry name" value="tetraspanin_LEL"/>
    <property type="match status" value="1"/>
</dbReference>
<keyword evidence="4 7" id="KW-1133">Transmembrane helix</keyword>
<dbReference type="EMBL" id="JBEDNZ010000005">
    <property type="protein sequence ID" value="KAL0841815.1"/>
    <property type="molecule type" value="Genomic_DNA"/>
</dbReference>
<evidence type="ECO:0000256" key="3">
    <source>
        <dbReference type="ARBA" id="ARBA00022692"/>
    </source>
</evidence>
<keyword evidence="3 7" id="KW-0812">Transmembrane</keyword>
<feature type="disulfide bond" evidence="6">
    <location>
        <begin position="147"/>
        <end position="167"/>
    </location>
</feature>
<feature type="transmembrane region" description="Helical" evidence="7">
    <location>
        <begin position="12"/>
        <end position="36"/>
    </location>
</feature>
<dbReference type="InterPro" id="IPR000301">
    <property type="entry name" value="Tetraspanin_animals"/>
</dbReference>
<dbReference type="PANTHER" id="PTHR19282:SF482">
    <property type="entry name" value="FI23944P1-RELATED"/>
    <property type="match status" value="1"/>
</dbReference>
<reference evidence="8 9" key="1">
    <citation type="submission" date="2024-06" db="EMBL/GenBank/DDBJ databases">
        <title>A chromosome-level genome assembly of beet webworm, Loxostege sticticalis.</title>
        <authorList>
            <person name="Zhang Y."/>
        </authorList>
    </citation>
    <scope>NUCLEOTIDE SEQUENCE [LARGE SCALE GENOMIC DNA]</scope>
    <source>
        <strain evidence="8">AQ028</strain>
        <tissue evidence="8">Male pupae</tissue>
    </source>
</reference>
<evidence type="ECO:0000313" key="8">
    <source>
        <dbReference type="EMBL" id="KAL0841815.1"/>
    </source>
</evidence>
<feature type="transmembrane region" description="Helical" evidence="7">
    <location>
        <begin position="56"/>
        <end position="77"/>
    </location>
</feature>
<dbReference type="AlphaFoldDB" id="A0ABD0TFG1"/>
<dbReference type="PIRSF" id="PIRSF002419">
    <property type="entry name" value="Tetraspanin"/>
    <property type="match status" value="1"/>
</dbReference>
<evidence type="ECO:0000256" key="4">
    <source>
        <dbReference type="ARBA" id="ARBA00022989"/>
    </source>
</evidence>
<organism evidence="8 9">
    <name type="scientific">Loxostege sticticalis</name>
    <name type="common">Beet webworm moth</name>
    <dbReference type="NCBI Taxonomy" id="481309"/>
    <lineage>
        <taxon>Eukaryota</taxon>
        <taxon>Metazoa</taxon>
        <taxon>Ecdysozoa</taxon>
        <taxon>Arthropoda</taxon>
        <taxon>Hexapoda</taxon>
        <taxon>Insecta</taxon>
        <taxon>Pterygota</taxon>
        <taxon>Neoptera</taxon>
        <taxon>Endopterygota</taxon>
        <taxon>Lepidoptera</taxon>
        <taxon>Glossata</taxon>
        <taxon>Ditrysia</taxon>
        <taxon>Pyraloidea</taxon>
        <taxon>Crambidae</taxon>
        <taxon>Pyraustinae</taxon>
        <taxon>Loxostege</taxon>
    </lineage>
</organism>
<dbReference type="Gene3D" id="1.10.1450.10">
    <property type="entry name" value="Tetraspanin"/>
    <property type="match status" value="1"/>
</dbReference>
<dbReference type="Proteomes" id="UP001549921">
    <property type="component" value="Unassembled WGS sequence"/>
</dbReference>
<dbReference type="PROSITE" id="PS00421">
    <property type="entry name" value="TM4_1"/>
    <property type="match status" value="1"/>
</dbReference>
<proteinExistence type="inferred from homology"/>
<keyword evidence="5 7" id="KW-0472">Membrane</keyword>
<evidence type="ECO:0000313" key="9">
    <source>
        <dbReference type="Proteomes" id="UP001549921"/>
    </source>
</evidence>
<comment type="caution">
    <text evidence="8">The sequence shown here is derived from an EMBL/GenBank/DDBJ whole genome shotgun (WGS) entry which is preliminary data.</text>
</comment>
<protein>
    <recommendedName>
        <fullName evidence="7">Tetraspanin</fullName>
    </recommendedName>
</protein>
<keyword evidence="6" id="KW-1015">Disulfide bond</keyword>
<sequence>MALGGGMSCVKYLLFCFNLLFAITGLIILIVGAKAMYSLSPYIDLTGENFYVSGPIVLIIVGVIVFIVAFFGCCGAVKENHCMIVTFSIFLLIIFVAELAVGIAGYVKHQDLENSIIKNLNATIKDYPTNPDVKNTFDIIQTDLKCCGIYGPGDWKNNSMPIPDSCCSAHEINKDNVVEACKPANIYQTGCYGEVVTFLNSIAAVLGGVGLGIAAIQTGCYGEVVTFLNSIAAVLGGVGLGIAAIQLLGVIFACCLARSIRSQYETV</sequence>
<feature type="disulfide bond" evidence="6">
    <location>
        <begin position="146"/>
        <end position="181"/>
    </location>
</feature>
<dbReference type="InterPro" id="IPR018499">
    <property type="entry name" value="Tetraspanin/Peripherin"/>
</dbReference>
<dbReference type="GO" id="GO:0016020">
    <property type="term" value="C:membrane"/>
    <property type="evidence" value="ECO:0007669"/>
    <property type="project" value="UniProtKB-SubCell"/>
</dbReference>
<name>A0ABD0TFG1_LOXSC</name>
<dbReference type="SUPFAM" id="SSF48652">
    <property type="entry name" value="Tetraspanin"/>
    <property type="match status" value="1"/>
</dbReference>
<feature type="transmembrane region" description="Helical" evidence="7">
    <location>
        <begin position="231"/>
        <end position="257"/>
    </location>
</feature>
<evidence type="ECO:0000256" key="7">
    <source>
        <dbReference type="RuleBase" id="RU361218"/>
    </source>
</evidence>
<dbReference type="InterPro" id="IPR018503">
    <property type="entry name" value="Tetraspanin_CS"/>
</dbReference>
<dbReference type="Pfam" id="PF00335">
    <property type="entry name" value="Tetraspanin"/>
    <property type="match status" value="1"/>
</dbReference>
<dbReference type="PANTHER" id="PTHR19282">
    <property type="entry name" value="TETRASPANIN"/>
    <property type="match status" value="1"/>
</dbReference>
<comment type="subcellular location">
    <subcellularLocation>
        <location evidence="1 7">Membrane</location>
        <topology evidence="1 7">Multi-pass membrane protein</topology>
    </subcellularLocation>
</comment>
<gene>
    <name evidence="8" type="ORF">ABMA28_014060</name>
</gene>
<evidence type="ECO:0000256" key="1">
    <source>
        <dbReference type="ARBA" id="ARBA00004141"/>
    </source>
</evidence>
<comment type="similarity">
    <text evidence="2 7">Belongs to the tetraspanin (TM4SF) family.</text>
</comment>